<evidence type="ECO:0000313" key="3">
    <source>
        <dbReference type="Proteomes" id="UP001066276"/>
    </source>
</evidence>
<accession>A0AAV7LL98</accession>
<gene>
    <name evidence="2" type="ORF">NDU88_005418</name>
</gene>
<proteinExistence type="predicted"/>
<name>A0AAV7LL98_PLEWA</name>
<evidence type="ECO:0000313" key="2">
    <source>
        <dbReference type="EMBL" id="KAJ1092307.1"/>
    </source>
</evidence>
<comment type="caution">
    <text evidence="2">The sequence shown here is derived from an EMBL/GenBank/DDBJ whole genome shotgun (WGS) entry which is preliminary data.</text>
</comment>
<evidence type="ECO:0000256" key="1">
    <source>
        <dbReference type="SAM" id="MobiDB-lite"/>
    </source>
</evidence>
<feature type="compositionally biased region" description="Polar residues" evidence="1">
    <location>
        <begin position="207"/>
        <end position="220"/>
    </location>
</feature>
<organism evidence="2 3">
    <name type="scientific">Pleurodeles waltl</name>
    <name type="common">Iberian ribbed newt</name>
    <dbReference type="NCBI Taxonomy" id="8319"/>
    <lineage>
        <taxon>Eukaryota</taxon>
        <taxon>Metazoa</taxon>
        <taxon>Chordata</taxon>
        <taxon>Craniata</taxon>
        <taxon>Vertebrata</taxon>
        <taxon>Euteleostomi</taxon>
        <taxon>Amphibia</taxon>
        <taxon>Batrachia</taxon>
        <taxon>Caudata</taxon>
        <taxon>Salamandroidea</taxon>
        <taxon>Salamandridae</taxon>
        <taxon>Pleurodelinae</taxon>
        <taxon>Pleurodeles</taxon>
    </lineage>
</organism>
<feature type="region of interest" description="Disordered" evidence="1">
    <location>
        <begin position="207"/>
        <end position="236"/>
    </location>
</feature>
<protein>
    <submittedName>
        <fullName evidence="2">Uncharacterized protein</fullName>
    </submittedName>
</protein>
<dbReference type="AlphaFoldDB" id="A0AAV7LL98"/>
<sequence>MRTRSFLLLTAHDRLQNMFKKKKRTKRISALEFTEVDQEKPVTCNLLRSRWQKNWPEQPEDNDIKGVARSKPKQSKVEKTIQQYLRVVSPKQGVKNYRAKCSTYPSEDRFGTRSLCDSAIMQSPEFDRGNWCPTYQARSLVDIEAAHHFNSLAPTSAAFPVIPVPLSIAGCSLSPVIKEIKLYTAEGHKGHSGHQVVALAPEFTQSNSPTMATRSPVTQEQQKEIKGSGLDPAAVSPSITFPIKEFHTKK</sequence>
<dbReference type="Proteomes" id="UP001066276">
    <property type="component" value="Chromosome 11"/>
</dbReference>
<reference evidence="2" key="1">
    <citation type="journal article" date="2022" name="bioRxiv">
        <title>Sequencing and chromosome-scale assembly of the giantPleurodeles waltlgenome.</title>
        <authorList>
            <person name="Brown T."/>
            <person name="Elewa A."/>
            <person name="Iarovenko S."/>
            <person name="Subramanian E."/>
            <person name="Araus A.J."/>
            <person name="Petzold A."/>
            <person name="Susuki M."/>
            <person name="Suzuki K.-i.T."/>
            <person name="Hayashi T."/>
            <person name="Toyoda A."/>
            <person name="Oliveira C."/>
            <person name="Osipova E."/>
            <person name="Leigh N.D."/>
            <person name="Simon A."/>
            <person name="Yun M.H."/>
        </authorList>
    </citation>
    <scope>NUCLEOTIDE SEQUENCE</scope>
    <source>
        <strain evidence="2">20211129_DDA</strain>
        <tissue evidence="2">Liver</tissue>
    </source>
</reference>
<dbReference type="EMBL" id="JANPWB010000015">
    <property type="protein sequence ID" value="KAJ1092307.1"/>
    <property type="molecule type" value="Genomic_DNA"/>
</dbReference>
<keyword evidence="3" id="KW-1185">Reference proteome</keyword>